<sequence length="143" mass="17334">MRMKIEAQQELLEWAEADYAVNSKIMVILSTADSMRKRWPEIKLNPDISDDFVLRLEDPSPGWVWPDDLELRWSFSSKWLRILTWLWDKRIWRRSFIFYLELPTDLVDHLDFGELPFDDRVRILTAKYDAERERELKANFPDD</sequence>
<gene>
    <name evidence="1" type="ORF">A3A70_00145</name>
</gene>
<comment type="caution">
    <text evidence="1">The sequence shown here is derived from an EMBL/GenBank/DDBJ whole genome shotgun (WGS) entry which is preliminary data.</text>
</comment>
<evidence type="ECO:0000313" key="1">
    <source>
        <dbReference type="EMBL" id="OGC58409.1"/>
    </source>
</evidence>
<dbReference type="Proteomes" id="UP000178964">
    <property type="component" value="Unassembled WGS sequence"/>
</dbReference>
<dbReference type="EMBL" id="MEVK01000037">
    <property type="protein sequence ID" value="OGC58409.1"/>
    <property type="molecule type" value="Genomic_DNA"/>
</dbReference>
<accession>A0A1F4VMM4</accession>
<reference evidence="1 2" key="1">
    <citation type="journal article" date="2016" name="Nat. Commun.">
        <title>Thousands of microbial genomes shed light on interconnected biogeochemical processes in an aquifer system.</title>
        <authorList>
            <person name="Anantharaman K."/>
            <person name="Brown C.T."/>
            <person name="Hug L.A."/>
            <person name="Sharon I."/>
            <person name="Castelle C.J."/>
            <person name="Probst A.J."/>
            <person name="Thomas B.C."/>
            <person name="Singh A."/>
            <person name="Wilkins M.J."/>
            <person name="Karaoz U."/>
            <person name="Brodie E.L."/>
            <person name="Williams K.H."/>
            <person name="Hubbard S.S."/>
            <person name="Banfield J.F."/>
        </authorList>
    </citation>
    <scope>NUCLEOTIDE SEQUENCE [LARGE SCALE GENOMIC DNA]</scope>
</reference>
<organism evidence="1 2">
    <name type="scientific">candidate division WWE3 bacterium RIFCSPLOWO2_01_FULL_42_11</name>
    <dbReference type="NCBI Taxonomy" id="1802627"/>
    <lineage>
        <taxon>Bacteria</taxon>
        <taxon>Katanobacteria</taxon>
    </lineage>
</organism>
<proteinExistence type="predicted"/>
<name>A0A1F4VMM4_UNCKA</name>
<evidence type="ECO:0000313" key="2">
    <source>
        <dbReference type="Proteomes" id="UP000178964"/>
    </source>
</evidence>
<protein>
    <submittedName>
        <fullName evidence="1">Uncharacterized protein</fullName>
    </submittedName>
</protein>
<dbReference type="AlphaFoldDB" id="A0A1F4VMM4"/>